<evidence type="ECO:0000256" key="16">
    <source>
        <dbReference type="ARBA" id="ARBA00023316"/>
    </source>
</evidence>
<keyword evidence="7 19" id="KW-0963">Cytoplasm</keyword>
<reference evidence="21 22" key="1">
    <citation type="submission" date="2020-10" db="EMBL/GenBank/DDBJ databases">
        <title>Complete genome sequence of Paludibaculum fermentans P105T, a facultatively anaerobic acidobacterium capable of dissimilatory Fe(III) reduction.</title>
        <authorList>
            <person name="Dedysh S.N."/>
            <person name="Beletsky A.V."/>
            <person name="Kulichevskaya I.S."/>
            <person name="Mardanov A.V."/>
            <person name="Ravin N.V."/>
        </authorList>
    </citation>
    <scope>NUCLEOTIDE SEQUENCE [LARGE SCALE GENOMIC DNA]</scope>
    <source>
        <strain evidence="21 22">P105</strain>
    </source>
</reference>
<dbReference type="EMBL" id="CP063849">
    <property type="protein sequence ID" value="QOY85286.1"/>
    <property type="molecule type" value="Genomic_DNA"/>
</dbReference>
<dbReference type="KEGG" id="pfer:IRI77_20860"/>
<dbReference type="InterPro" id="IPR016167">
    <property type="entry name" value="FAD-bd_PCMH_sub1"/>
</dbReference>
<dbReference type="GO" id="GO:0009252">
    <property type="term" value="P:peptidoglycan biosynthetic process"/>
    <property type="evidence" value="ECO:0007669"/>
    <property type="project" value="UniProtKB-UniRule"/>
</dbReference>
<evidence type="ECO:0000256" key="8">
    <source>
        <dbReference type="ARBA" id="ARBA00022618"/>
    </source>
</evidence>
<keyword evidence="9 19" id="KW-0285">Flavoprotein</keyword>
<name>A0A7S7NKG4_PALFE</name>
<evidence type="ECO:0000256" key="17">
    <source>
        <dbReference type="ARBA" id="ARBA00031026"/>
    </source>
</evidence>
<evidence type="ECO:0000256" key="14">
    <source>
        <dbReference type="ARBA" id="ARBA00023002"/>
    </source>
</evidence>
<evidence type="ECO:0000256" key="19">
    <source>
        <dbReference type="HAMAP-Rule" id="MF_00037"/>
    </source>
</evidence>
<organism evidence="21 22">
    <name type="scientific">Paludibaculum fermentans</name>
    <dbReference type="NCBI Taxonomy" id="1473598"/>
    <lineage>
        <taxon>Bacteria</taxon>
        <taxon>Pseudomonadati</taxon>
        <taxon>Acidobacteriota</taxon>
        <taxon>Terriglobia</taxon>
        <taxon>Bryobacterales</taxon>
        <taxon>Bryobacteraceae</taxon>
        <taxon>Paludibaculum</taxon>
    </lineage>
</organism>
<dbReference type="Pfam" id="PF02873">
    <property type="entry name" value="MurB_C"/>
    <property type="match status" value="1"/>
</dbReference>
<protein>
    <recommendedName>
        <fullName evidence="6 19">UDP-N-acetylenolpyruvoylglucosamine reductase</fullName>
        <ecNumber evidence="5 19">1.3.1.98</ecNumber>
    </recommendedName>
    <alternativeName>
        <fullName evidence="17 19">UDP-N-acetylmuramate dehydrogenase</fullName>
    </alternativeName>
</protein>
<dbReference type="GO" id="GO:0008762">
    <property type="term" value="F:UDP-N-acetylmuramate dehydrogenase activity"/>
    <property type="evidence" value="ECO:0007669"/>
    <property type="project" value="UniProtKB-UniRule"/>
</dbReference>
<comment type="function">
    <text evidence="2 19">Cell wall formation.</text>
</comment>
<evidence type="ECO:0000256" key="2">
    <source>
        <dbReference type="ARBA" id="ARBA00003921"/>
    </source>
</evidence>
<evidence type="ECO:0000313" key="22">
    <source>
        <dbReference type="Proteomes" id="UP000593892"/>
    </source>
</evidence>
<dbReference type="GO" id="GO:0071949">
    <property type="term" value="F:FAD binding"/>
    <property type="evidence" value="ECO:0007669"/>
    <property type="project" value="InterPro"/>
</dbReference>
<evidence type="ECO:0000256" key="11">
    <source>
        <dbReference type="ARBA" id="ARBA00022857"/>
    </source>
</evidence>
<dbReference type="Proteomes" id="UP000593892">
    <property type="component" value="Chromosome"/>
</dbReference>
<dbReference type="Gene3D" id="3.30.43.10">
    <property type="entry name" value="Uridine Diphospho-n-acetylenolpyruvylglucosamine Reductase, domain 2"/>
    <property type="match status" value="1"/>
</dbReference>
<keyword evidence="22" id="KW-1185">Reference proteome</keyword>
<dbReference type="Gene3D" id="3.30.465.10">
    <property type="match status" value="1"/>
</dbReference>
<dbReference type="SUPFAM" id="SSF56194">
    <property type="entry name" value="Uridine diphospho-N-Acetylenolpyruvylglucosamine reductase, MurB, C-terminal domain"/>
    <property type="match status" value="1"/>
</dbReference>
<dbReference type="GO" id="GO:0071555">
    <property type="term" value="P:cell wall organization"/>
    <property type="evidence" value="ECO:0007669"/>
    <property type="project" value="UniProtKB-KW"/>
</dbReference>
<dbReference type="InterPro" id="IPR016166">
    <property type="entry name" value="FAD-bd_PCMH"/>
</dbReference>
<dbReference type="RefSeq" id="WP_194446956.1">
    <property type="nucleotide sequence ID" value="NZ_CP063849.1"/>
</dbReference>
<feature type="active site" description="Proton donor" evidence="19">
    <location>
        <position position="229"/>
    </location>
</feature>
<evidence type="ECO:0000256" key="9">
    <source>
        <dbReference type="ARBA" id="ARBA00022630"/>
    </source>
</evidence>
<dbReference type="UniPathway" id="UPA00219"/>
<evidence type="ECO:0000256" key="1">
    <source>
        <dbReference type="ARBA" id="ARBA00001974"/>
    </source>
</evidence>
<evidence type="ECO:0000256" key="18">
    <source>
        <dbReference type="ARBA" id="ARBA00048914"/>
    </source>
</evidence>
<evidence type="ECO:0000259" key="20">
    <source>
        <dbReference type="PROSITE" id="PS51387"/>
    </source>
</evidence>
<dbReference type="GO" id="GO:0051301">
    <property type="term" value="P:cell division"/>
    <property type="evidence" value="ECO:0007669"/>
    <property type="project" value="UniProtKB-KW"/>
</dbReference>
<evidence type="ECO:0000256" key="6">
    <source>
        <dbReference type="ARBA" id="ARBA00015188"/>
    </source>
</evidence>
<dbReference type="HAMAP" id="MF_00037">
    <property type="entry name" value="MurB"/>
    <property type="match status" value="1"/>
</dbReference>
<evidence type="ECO:0000256" key="3">
    <source>
        <dbReference type="ARBA" id="ARBA00004496"/>
    </source>
</evidence>
<dbReference type="InterPro" id="IPR011601">
    <property type="entry name" value="MurB_C"/>
</dbReference>
<dbReference type="EC" id="1.3.1.98" evidence="5 19"/>
<keyword evidence="13 19" id="KW-0573">Peptidoglycan synthesis</keyword>
<keyword evidence="10 19" id="KW-0274">FAD</keyword>
<accession>A0A7S7NKG4</accession>
<dbReference type="InterPro" id="IPR036318">
    <property type="entry name" value="FAD-bd_PCMH-like_sf"/>
</dbReference>
<evidence type="ECO:0000256" key="4">
    <source>
        <dbReference type="ARBA" id="ARBA00004752"/>
    </source>
</evidence>
<dbReference type="GO" id="GO:0008360">
    <property type="term" value="P:regulation of cell shape"/>
    <property type="evidence" value="ECO:0007669"/>
    <property type="project" value="UniProtKB-KW"/>
</dbReference>
<dbReference type="GO" id="GO:0005829">
    <property type="term" value="C:cytosol"/>
    <property type="evidence" value="ECO:0007669"/>
    <property type="project" value="TreeGrafter"/>
</dbReference>
<dbReference type="PANTHER" id="PTHR21071:SF4">
    <property type="entry name" value="UDP-N-ACETYLENOLPYRUVOYLGLUCOSAMINE REDUCTASE"/>
    <property type="match status" value="1"/>
</dbReference>
<comment type="pathway">
    <text evidence="4 19">Cell wall biogenesis; peptidoglycan biosynthesis.</text>
</comment>
<feature type="domain" description="FAD-binding PCMH-type" evidence="20">
    <location>
        <begin position="33"/>
        <end position="200"/>
    </location>
</feature>
<dbReference type="AlphaFoldDB" id="A0A7S7NKG4"/>
<evidence type="ECO:0000256" key="5">
    <source>
        <dbReference type="ARBA" id="ARBA00012518"/>
    </source>
</evidence>
<evidence type="ECO:0000256" key="12">
    <source>
        <dbReference type="ARBA" id="ARBA00022960"/>
    </source>
</evidence>
<dbReference type="InterPro" id="IPR006094">
    <property type="entry name" value="Oxid_FAD_bind_N"/>
</dbReference>
<evidence type="ECO:0000256" key="13">
    <source>
        <dbReference type="ARBA" id="ARBA00022984"/>
    </source>
</evidence>
<keyword evidence="12 19" id="KW-0133">Cell shape</keyword>
<keyword evidence="14 19" id="KW-0560">Oxidoreductase</keyword>
<evidence type="ECO:0000256" key="10">
    <source>
        <dbReference type="ARBA" id="ARBA00022827"/>
    </source>
</evidence>
<gene>
    <name evidence="19 21" type="primary">murB</name>
    <name evidence="21" type="ORF">IRI77_20860</name>
</gene>
<comment type="similarity">
    <text evidence="19">Belongs to the MurB family.</text>
</comment>
<dbReference type="SUPFAM" id="SSF56176">
    <property type="entry name" value="FAD-binding/transporter-associated domain-like"/>
    <property type="match status" value="1"/>
</dbReference>
<dbReference type="PANTHER" id="PTHR21071">
    <property type="entry name" value="UDP-N-ACETYLENOLPYRUVOYLGLUCOSAMINE REDUCTASE"/>
    <property type="match status" value="1"/>
</dbReference>
<evidence type="ECO:0000256" key="15">
    <source>
        <dbReference type="ARBA" id="ARBA00023306"/>
    </source>
</evidence>
<evidence type="ECO:0000313" key="21">
    <source>
        <dbReference type="EMBL" id="QOY85286.1"/>
    </source>
</evidence>
<keyword evidence="11 19" id="KW-0521">NADP</keyword>
<proteinExistence type="inferred from homology"/>
<keyword evidence="16 19" id="KW-0961">Cell wall biogenesis/degradation</keyword>
<comment type="cofactor">
    <cofactor evidence="1 19">
        <name>FAD</name>
        <dbReference type="ChEBI" id="CHEBI:57692"/>
    </cofactor>
</comment>
<dbReference type="InterPro" id="IPR036635">
    <property type="entry name" value="MurB_C_sf"/>
</dbReference>
<dbReference type="Pfam" id="PF01565">
    <property type="entry name" value="FAD_binding_4"/>
    <property type="match status" value="1"/>
</dbReference>
<comment type="catalytic activity">
    <reaction evidence="18 19">
        <text>UDP-N-acetyl-alpha-D-muramate + NADP(+) = UDP-N-acetyl-3-O-(1-carboxyvinyl)-alpha-D-glucosamine + NADPH + H(+)</text>
        <dbReference type="Rhea" id="RHEA:12248"/>
        <dbReference type="ChEBI" id="CHEBI:15378"/>
        <dbReference type="ChEBI" id="CHEBI:57783"/>
        <dbReference type="ChEBI" id="CHEBI:58349"/>
        <dbReference type="ChEBI" id="CHEBI:68483"/>
        <dbReference type="ChEBI" id="CHEBI:70757"/>
        <dbReference type="EC" id="1.3.1.98"/>
    </reaction>
</comment>
<keyword evidence="15 19" id="KW-0131">Cell cycle</keyword>
<feature type="active site" evidence="19">
    <location>
        <position position="174"/>
    </location>
</feature>
<evidence type="ECO:0000256" key="7">
    <source>
        <dbReference type="ARBA" id="ARBA00022490"/>
    </source>
</evidence>
<feature type="active site" evidence="19">
    <location>
        <position position="319"/>
    </location>
</feature>
<dbReference type="Gene3D" id="3.90.78.10">
    <property type="entry name" value="UDP-N-acetylenolpyruvoylglucosamine reductase, C-terminal domain"/>
    <property type="match status" value="1"/>
</dbReference>
<dbReference type="InterPro" id="IPR016169">
    <property type="entry name" value="FAD-bd_PCMH_sub2"/>
</dbReference>
<dbReference type="NCBIfam" id="TIGR00179">
    <property type="entry name" value="murB"/>
    <property type="match status" value="1"/>
</dbReference>
<sequence length="331" mass="35738">MLSVQEAHERLGLVPSLQISRNEPLARHTRFALGGPASLFVDSEDEAAFLQALRLAKESGLPHLVIGLGTNLVVADQGYDGIVLRYRGGVIDSDGTQVHVQAGAALQDLVDHTTARGLKGIQAMTGIPGNVGAAIYGNAGAYGASISDVVERVRYFDGQAVRETGKAGCEFRYRGSIFKRNRLQGEPWLILSAELRMQPGDAAELMKTSAEILAVRNRKFPPEMKCAGSIFKNLILAELPAASRAEVPAEVVKGGKVPSAWFLDQVGARGLFEGGIRVADYHANTIFNVGDGTAAEVRRLVAELKRRVHERYGIDLEEEVQYIGFDSTSQP</sequence>
<keyword evidence="8 19" id="KW-0132">Cell division</keyword>
<comment type="subcellular location">
    <subcellularLocation>
        <location evidence="3 19">Cytoplasm</location>
    </subcellularLocation>
</comment>
<dbReference type="PROSITE" id="PS51387">
    <property type="entry name" value="FAD_PCMH"/>
    <property type="match status" value="1"/>
</dbReference>
<dbReference type="InterPro" id="IPR003170">
    <property type="entry name" value="MurB"/>
</dbReference>